<keyword evidence="2" id="KW-0547">Nucleotide-binding</keyword>
<dbReference type="AlphaFoldDB" id="A0A7G9GGZ4"/>
<evidence type="ECO:0000313" key="7">
    <source>
        <dbReference type="EMBL" id="QNM10076.1"/>
    </source>
</evidence>
<dbReference type="Gene3D" id="3.30.930.10">
    <property type="entry name" value="Bira Bifunctional Protein, Domain 2"/>
    <property type="match status" value="1"/>
</dbReference>
<evidence type="ECO:0000256" key="5">
    <source>
        <dbReference type="ARBA" id="ARBA00023146"/>
    </source>
</evidence>
<sequence>MKVGLTTAQLNRLIELGASPAQLSEQFCDAGTCNRYFQKTEEALIRINREKLQTLVKSRRRPSLCSLEEALAAALRREGFLQVTTPVILSGKFLNRMTIDGSHPLNDQVFWLDKNSCLRPMLAPNLYDISKKLMPVIPLPLRVFEIGSCFRKESEGRSHLKEFTMLNLVEWGLKEEDRIDRLKELAKLVLDAAEITGFQMTEEDSVVYGRGLDVVDADGLELASTSMGPHRLDAAWKISCTWVGLGFGLERLLMSREKANGIRRYSKSLSYLDGACLSMK</sequence>
<evidence type="ECO:0000256" key="4">
    <source>
        <dbReference type="ARBA" id="ARBA00022917"/>
    </source>
</evidence>
<dbReference type="PROSITE" id="PS50862">
    <property type="entry name" value="AA_TRNA_LIGASE_II"/>
    <property type="match status" value="1"/>
</dbReference>
<gene>
    <name evidence="7" type="ORF">H9Q79_07345</name>
</gene>
<dbReference type="RefSeq" id="WP_118645644.1">
    <property type="nucleotide sequence ID" value="NZ_CP060635.1"/>
</dbReference>
<evidence type="ECO:0000259" key="6">
    <source>
        <dbReference type="PROSITE" id="PS50862"/>
    </source>
</evidence>
<dbReference type="GO" id="GO:0004812">
    <property type="term" value="F:aminoacyl-tRNA ligase activity"/>
    <property type="evidence" value="ECO:0007669"/>
    <property type="project" value="UniProtKB-KW"/>
</dbReference>
<evidence type="ECO:0000313" key="8">
    <source>
        <dbReference type="Proteomes" id="UP000515860"/>
    </source>
</evidence>
<keyword evidence="8" id="KW-1185">Reference proteome</keyword>
<reference evidence="7 8" key="1">
    <citation type="submission" date="2020-08" db="EMBL/GenBank/DDBJ databases">
        <authorList>
            <person name="Liu C."/>
            <person name="Sun Q."/>
        </authorList>
    </citation>
    <scope>NUCLEOTIDE SEQUENCE [LARGE SCALE GENOMIC DNA]</scope>
    <source>
        <strain evidence="7 8">NSJ-29</strain>
    </source>
</reference>
<keyword evidence="3" id="KW-0067">ATP-binding</keyword>
<dbReference type="Pfam" id="PF01409">
    <property type="entry name" value="tRNA-synt_2d"/>
    <property type="match status" value="1"/>
</dbReference>
<evidence type="ECO:0000256" key="1">
    <source>
        <dbReference type="ARBA" id="ARBA00022598"/>
    </source>
</evidence>
<dbReference type="GO" id="GO:0005524">
    <property type="term" value="F:ATP binding"/>
    <property type="evidence" value="ECO:0007669"/>
    <property type="project" value="UniProtKB-KW"/>
</dbReference>
<organism evidence="7 8">
    <name type="scientific">Wansuia hejianensis</name>
    <dbReference type="NCBI Taxonomy" id="2763667"/>
    <lineage>
        <taxon>Bacteria</taxon>
        <taxon>Bacillati</taxon>
        <taxon>Bacillota</taxon>
        <taxon>Clostridia</taxon>
        <taxon>Lachnospirales</taxon>
        <taxon>Lachnospiraceae</taxon>
        <taxon>Wansuia</taxon>
    </lineage>
</organism>
<dbReference type="Gene3D" id="1.10.287.540">
    <property type="entry name" value="Helix hairpin bin"/>
    <property type="match status" value="1"/>
</dbReference>
<dbReference type="InterPro" id="IPR002319">
    <property type="entry name" value="Phenylalanyl-tRNA_Synthase"/>
</dbReference>
<dbReference type="KEGG" id="whj:H9Q79_07345"/>
<keyword evidence="1 7" id="KW-0436">Ligase</keyword>
<dbReference type="GO" id="GO:0016740">
    <property type="term" value="F:transferase activity"/>
    <property type="evidence" value="ECO:0007669"/>
    <property type="project" value="UniProtKB-ARBA"/>
</dbReference>
<keyword evidence="4" id="KW-0648">Protein biosynthesis</keyword>
<dbReference type="GO" id="GO:0006412">
    <property type="term" value="P:translation"/>
    <property type="evidence" value="ECO:0007669"/>
    <property type="project" value="UniProtKB-KW"/>
</dbReference>
<name>A0A7G9GGZ4_9FIRM</name>
<keyword evidence="5" id="KW-0030">Aminoacyl-tRNA synthetase</keyword>
<dbReference type="InterPro" id="IPR045864">
    <property type="entry name" value="aa-tRNA-synth_II/BPL/LPL"/>
</dbReference>
<dbReference type="InterPro" id="IPR006195">
    <property type="entry name" value="aa-tRNA-synth_II"/>
</dbReference>
<dbReference type="SUPFAM" id="SSF55681">
    <property type="entry name" value="Class II aaRS and biotin synthetases"/>
    <property type="match status" value="1"/>
</dbReference>
<evidence type="ECO:0000256" key="2">
    <source>
        <dbReference type="ARBA" id="ARBA00022741"/>
    </source>
</evidence>
<dbReference type="GO" id="GO:0000049">
    <property type="term" value="F:tRNA binding"/>
    <property type="evidence" value="ECO:0007669"/>
    <property type="project" value="InterPro"/>
</dbReference>
<dbReference type="NCBIfam" id="TIGR02367">
    <property type="entry name" value="PylS_Cterm"/>
    <property type="match status" value="1"/>
</dbReference>
<accession>A0A7G9GGZ4</accession>
<dbReference type="GO" id="GO:0043039">
    <property type="term" value="P:tRNA aminoacylation"/>
    <property type="evidence" value="ECO:0007669"/>
    <property type="project" value="InterPro"/>
</dbReference>
<dbReference type="GO" id="GO:0140096">
    <property type="term" value="F:catalytic activity, acting on a protein"/>
    <property type="evidence" value="ECO:0007669"/>
    <property type="project" value="UniProtKB-ARBA"/>
</dbReference>
<dbReference type="InterPro" id="IPR023877">
    <property type="entry name" value="Pyrrolysyl-tRNA_ligase_C"/>
</dbReference>
<feature type="domain" description="Aminoacyl-transfer RNA synthetases class-II family profile" evidence="6">
    <location>
        <begin position="67"/>
        <end position="254"/>
    </location>
</feature>
<protein>
    <submittedName>
        <fullName evidence="7">Pyrrolysine--tRNA(Pyl) ligase large subunit</fullName>
    </submittedName>
</protein>
<dbReference type="Proteomes" id="UP000515860">
    <property type="component" value="Chromosome"/>
</dbReference>
<dbReference type="EMBL" id="CP060635">
    <property type="protein sequence ID" value="QNM10076.1"/>
    <property type="molecule type" value="Genomic_DNA"/>
</dbReference>
<proteinExistence type="predicted"/>
<evidence type="ECO:0000256" key="3">
    <source>
        <dbReference type="ARBA" id="ARBA00022840"/>
    </source>
</evidence>